<reference evidence="2" key="1">
    <citation type="submission" date="2018-05" db="EMBL/GenBank/DDBJ databases">
        <authorList>
            <person name="Lanie J.A."/>
            <person name="Ng W.-L."/>
            <person name="Kazmierczak K.M."/>
            <person name="Andrzejewski T.M."/>
            <person name="Davidsen T.M."/>
            <person name="Wayne K.J."/>
            <person name="Tettelin H."/>
            <person name="Glass J.I."/>
            <person name="Rusch D."/>
            <person name="Podicherti R."/>
            <person name="Tsui H.-C.T."/>
            <person name="Winkler M.E."/>
        </authorList>
    </citation>
    <scope>NUCLEOTIDE SEQUENCE</scope>
</reference>
<dbReference type="Pfam" id="PF01370">
    <property type="entry name" value="Epimerase"/>
    <property type="match status" value="1"/>
</dbReference>
<dbReference type="InterPro" id="IPR001509">
    <property type="entry name" value="Epimerase_deHydtase"/>
</dbReference>
<gene>
    <name evidence="2" type="ORF">METZ01_LOCUS304502</name>
</gene>
<accession>A0A382MTB5</accession>
<dbReference type="PANTHER" id="PTHR43245:SF58">
    <property type="entry name" value="BLL5923 PROTEIN"/>
    <property type="match status" value="1"/>
</dbReference>
<dbReference type="AlphaFoldDB" id="A0A382MTB5"/>
<protein>
    <recommendedName>
        <fullName evidence="1">NAD-dependent epimerase/dehydratase domain-containing protein</fullName>
    </recommendedName>
</protein>
<dbReference type="InterPro" id="IPR036291">
    <property type="entry name" value="NAD(P)-bd_dom_sf"/>
</dbReference>
<dbReference type="PROSITE" id="PS51257">
    <property type="entry name" value="PROKAR_LIPOPROTEIN"/>
    <property type="match status" value="1"/>
</dbReference>
<feature type="domain" description="NAD-dependent epimerase/dehydratase" evidence="1">
    <location>
        <begin position="4"/>
        <end position="212"/>
    </location>
</feature>
<evidence type="ECO:0000259" key="1">
    <source>
        <dbReference type="Pfam" id="PF01370"/>
    </source>
</evidence>
<dbReference type="PANTHER" id="PTHR43245">
    <property type="entry name" value="BIFUNCTIONAL POLYMYXIN RESISTANCE PROTEIN ARNA"/>
    <property type="match status" value="1"/>
</dbReference>
<evidence type="ECO:0000313" key="2">
    <source>
        <dbReference type="EMBL" id="SVC51648.1"/>
    </source>
</evidence>
<dbReference type="Gene3D" id="3.40.50.720">
    <property type="entry name" value="NAD(P)-binding Rossmann-like Domain"/>
    <property type="match status" value="1"/>
</dbReference>
<dbReference type="InterPro" id="IPR050177">
    <property type="entry name" value="Lipid_A_modif_metabolic_enz"/>
</dbReference>
<organism evidence="2">
    <name type="scientific">marine metagenome</name>
    <dbReference type="NCBI Taxonomy" id="408172"/>
    <lineage>
        <taxon>unclassified sequences</taxon>
        <taxon>metagenomes</taxon>
        <taxon>ecological metagenomes</taxon>
    </lineage>
</organism>
<name>A0A382MTB5_9ZZZZ</name>
<dbReference type="EMBL" id="UINC01095508">
    <property type="protein sequence ID" value="SVC51648.1"/>
    <property type="molecule type" value="Genomic_DNA"/>
</dbReference>
<dbReference type="SUPFAM" id="SSF51735">
    <property type="entry name" value="NAD(P)-binding Rossmann-fold domains"/>
    <property type="match status" value="1"/>
</dbReference>
<feature type="non-terminal residue" evidence="2">
    <location>
        <position position="216"/>
    </location>
</feature>
<proteinExistence type="predicted"/>
<sequence>MIRVLVTGSTGFVGCRLLKTLEKSEFEILVLSRLPHPDHETIVCDLGKEPVPESALEKVTTVFHLAGYAHDLHDTSQAEHLYETVNVGATVQLAELASQQGVKHFVFVSSVKAGGSAKLGCCMTEEDQGSPEGVYGRTKREAELRILEVGRQSGMSVSIVRSSLVYGPGVKGNMRMMLSGIEKGWFPPLPEIGNRRSMIHVDDLVRALLLVAIDER</sequence>